<dbReference type="PANTHER" id="PTHR46704:SF9">
    <property type="entry name" value="BHLH DOMAIN-CONTAINING PROTEIN"/>
    <property type="match status" value="1"/>
</dbReference>
<dbReference type="SMART" id="SM01114">
    <property type="entry name" value="CXC"/>
    <property type="match status" value="1"/>
</dbReference>
<sequence>MIRWNHEEYLNKTVIRLGDFHTVMSYCTGISKIFKDAGLTTFRSTLQRTGLYRDYVFSSVACDQTIEQTLNRDSKVKGGLVGITLNRGAMHRWILGQVERAAIMRQCESMANVSDIPRDRKDLDKTRIKSDEDAVVEVIHTIDAFVNPFENDHTELVHLASGKVVTNAVASDMTNMFERGEKAALDFMNTKVLCSKPDIYAAIKKTNLKTFSQMSTKKQRRRYERGSSILIKTIPLPLAISDGNLVKTAKSKLLHLIENRTTDHFVDRIEGDKVLILDAMAIHQTIKIIPSTFGELAHKQLVMVVELAVKSKAKRVDFVCERYPAQSIKDFEREIRGERGTQLIKIYSPLQKVPPQWKKFITAGENKEELIKFLFKSWSEECDPQLLRGVEVLIAHESQCHQLVALTNTIACHEVEDRACDHEEADTRILAHAESASADCDTTSAFFGKGKSSALKIAIESEEYALAFSNLGNELDVPSSMKVVLKTFVCHLYGAENQSDVNLIRYLLFKGGKFDEELLPPNEDSLEQHVKRANFQCFIWRRATNSMMVAPSFSGHGWEIDNINIGHVHITWMTLPPAPDSVLDFVNCKCKTGCINDRCSCKKANLKCSELCNCSNCQNGANGDTDTIEDVDSDDTYNPVDSDSDSSVTEF</sequence>
<dbReference type="Proteomes" id="UP001152795">
    <property type="component" value="Unassembled WGS sequence"/>
</dbReference>
<feature type="compositionally biased region" description="Polar residues" evidence="1">
    <location>
        <begin position="639"/>
        <end position="651"/>
    </location>
</feature>
<proteinExistence type="predicted"/>
<evidence type="ECO:0000256" key="1">
    <source>
        <dbReference type="SAM" id="MobiDB-lite"/>
    </source>
</evidence>
<dbReference type="AlphaFoldDB" id="A0A7D9J1J1"/>
<comment type="caution">
    <text evidence="2">The sequence shown here is derived from an EMBL/GenBank/DDBJ whole genome shotgun (WGS) entry which is preliminary data.</text>
</comment>
<reference evidence="2" key="1">
    <citation type="submission" date="2020-04" db="EMBL/GenBank/DDBJ databases">
        <authorList>
            <person name="Alioto T."/>
            <person name="Alioto T."/>
            <person name="Gomez Garrido J."/>
        </authorList>
    </citation>
    <scope>NUCLEOTIDE SEQUENCE</scope>
    <source>
        <strain evidence="2">A484AB</strain>
    </source>
</reference>
<name>A0A7D9J1J1_PARCT</name>
<keyword evidence="3" id="KW-1185">Reference proteome</keyword>
<feature type="region of interest" description="Disordered" evidence="1">
    <location>
        <begin position="628"/>
        <end position="651"/>
    </location>
</feature>
<protein>
    <submittedName>
        <fullName evidence="2">Uncharacterized protein</fullName>
    </submittedName>
</protein>
<evidence type="ECO:0000313" key="3">
    <source>
        <dbReference type="Proteomes" id="UP001152795"/>
    </source>
</evidence>
<dbReference type="EMBL" id="CACRXK020010248">
    <property type="protein sequence ID" value="CAB4018981.1"/>
    <property type="molecule type" value="Genomic_DNA"/>
</dbReference>
<dbReference type="InterPro" id="IPR033467">
    <property type="entry name" value="Tesmin/TSO1-like_CXC"/>
</dbReference>
<organism evidence="2 3">
    <name type="scientific">Paramuricea clavata</name>
    <name type="common">Red gorgonian</name>
    <name type="synonym">Violescent sea-whip</name>
    <dbReference type="NCBI Taxonomy" id="317549"/>
    <lineage>
        <taxon>Eukaryota</taxon>
        <taxon>Metazoa</taxon>
        <taxon>Cnidaria</taxon>
        <taxon>Anthozoa</taxon>
        <taxon>Octocorallia</taxon>
        <taxon>Malacalcyonacea</taxon>
        <taxon>Plexauridae</taxon>
        <taxon>Paramuricea</taxon>
    </lineage>
</organism>
<evidence type="ECO:0000313" key="2">
    <source>
        <dbReference type="EMBL" id="CAB4018981.1"/>
    </source>
</evidence>
<accession>A0A7D9J1J1</accession>
<dbReference type="OrthoDB" id="5982857at2759"/>
<gene>
    <name evidence="2" type="ORF">PACLA_8A044444</name>
</gene>
<dbReference type="PANTHER" id="PTHR46704">
    <property type="entry name" value="CXC DOMAIN-CONTAINING PROTEIN-RELATED"/>
    <property type="match status" value="1"/>
</dbReference>